<feature type="compositionally biased region" description="Acidic residues" evidence="1">
    <location>
        <begin position="533"/>
        <end position="543"/>
    </location>
</feature>
<gene>
    <name evidence="2" type="ORF">WG66_17047</name>
</gene>
<reference evidence="2 3" key="1">
    <citation type="submission" date="2015-12" db="EMBL/GenBank/DDBJ databases">
        <title>Draft genome sequence of Moniliophthora roreri, the causal agent of frosty pod rot of cacao.</title>
        <authorList>
            <person name="Aime M.C."/>
            <person name="Diaz-Valderrama J.R."/>
            <person name="Kijpornyongpan T."/>
            <person name="Phillips-Mora W."/>
        </authorList>
    </citation>
    <scope>NUCLEOTIDE SEQUENCE [LARGE SCALE GENOMIC DNA]</scope>
    <source>
        <strain evidence="2 3">MCA 2952</strain>
    </source>
</reference>
<protein>
    <submittedName>
        <fullName evidence="2">Uncharacterized protein</fullName>
    </submittedName>
</protein>
<sequence length="549" mass="62153">MAFFQGPSNFTIPNGNFTIVQGSQHINHFGGVAVQQAAEKEPTLWDEYKRLRACDVHLTRLVDGTGNARRDAEACQGVVARRTISIARISSEKDKEFLHVQYRGRYAYEEFEWDFKQFSGIKHPYIAQLFGYNDNRHGFPALIFYDALIPLERIIYTRGRLSLILYAYFSFQLAMQQTLTDGHDHVSMNELWVEPRSGALIRGPPIEIPSHVIRHIIPIRPDSASSRYLHPLCIQTYNNTQIVLQHLTEMLSARTVLRGIGRGGGVIVPVLTDEAAISLLRSPCAIYNLYDRRRVIARCARPKRQAYRLFEVFGFPDAIKETRTVMADGSICNYSARQSIPSYLNTTRLHRGFGGGPGYSGGFVQMSGKIISYSIISSSISIAESDQRDLATLHGPPHQYIYSFVRFHNLPMIMKPGYPGKMAGKYYWSSSDTGMENQEISEAKLVSLRLPSFMSEIGALYHQWNRVVYKTVQEIHSILGFDPATTDLTRSLGFPIFDVIRDKDQFEDCGKDSMTTTSDSYNDTGEVEPSMSDSEDIDSDEEIVLYPRQ</sequence>
<accession>A0A0W0F234</accession>
<dbReference type="EMBL" id="LATX01002387">
    <property type="protein sequence ID" value="KTB30391.1"/>
    <property type="molecule type" value="Genomic_DNA"/>
</dbReference>
<name>A0A0W0F234_MONRR</name>
<dbReference type="AlphaFoldDB" id="A0A0W0F234"/>
<dbReference type="Proteomes" id="UP000054988">
    <property type="component" value="Unassembled WGS sequence"/>
</dbReference>
<feature type="compositionally biased region" description="Polar residues" evidence="1">
    <location>
        <begin position="513"/>
        <end position="523"/>
    </location>
</feature>
<feature type="region of interest" description="Disordered" evidence="1">
    <location>
        <begin position="508"/>
        <end position="549"/>
    </location>
</feature>
<comment type="caution">
    <text evidence="2">The sequence shown here is derived from an EMBL/GenBank/DDBJ whole genome shotgun (WGS) entry which is preliminary data.</text>
</comment>
<evidence type="ECO:0000313" key="3">
    <source>
        <dbReference type="Proteomes" id="UP000054988"/>
    </source>
</evidence>
<evidence type="ECO:0000256" key="1">
    <source>
        <dbReference type="SAM" id="MobiDB-lite"/>
    </source>
</evidence>
<evidence type="ECO:0000313" key="2">
    <source>
        <dbReference type="EMBL" id="KTB30391.1"/>
    </source>
</evidence>
<organism evidence="2 3">
    <name type="scientific">Moniliophthora roreri</name>
    <name type="common">Frosty pod rot fungus</name>
    <name type="synonym">Monilia roreri</name>
    <dbReference type="NCBI Taxonomy" id="221103"/>
    <lineage>
        <taxon>Eukaryota</taxon>
        <taxon>Fungi</taxon>
        <taxon>Dikarya</taxon>
        <taxon>Basidiomycota</taxon>
        <taxon>Agaricomycotina</taxon>
        <taxon>Agaricomycetes</taxon>
        <taxon>Agaricomycetidae</taxon>
        <taxon>Agaricales</taxon>
        <taxon>Marasmiineae</taxon>
        <taxon>Marasmiaceae</taxon>
        <taxon>Moniliophthora</taxon>
    </lineage>
</organism>
<proteinExistence type="predicted"/>